<protein>
    <submittedName>
        <fullName evidence="2">5'-nucleotidase (Lipoprotein e(P4) family)</fullName>
    </submittedName>
</protein>
<proteinExistence type="predicted"/>
<dbReference type="SFLD" id="SFLDS00003">
    <property type="entry name" value="Haloacid_Dehalogenase"/>
    <property type="match status" value="1"/>
</dbReference>
<accession>A0ABS4K3Y4</accession>
<dbReference type="EMBL" id="JAGGLL010000017">
    <property type="protein sequence ID" value="MBP2022495.1"/>
    <property type="molecule type" value="Genomic_DNA"/>
</dbReference>
<keyword evidence="1" id="KW-0732">Signal</keyword>
<dbReference type="PANTHER" id="PTHR31284:SF10">
    <property type="entry name" value="ACID PHOSPHATASE-LIKE PROTEIN"/>
    <property type="match status" value="1"/>
</dbReference>
<dbReference type="Gene3D" id="3.40.50.1000">
    <property type="entry name" value="HAD superfamily/HAD-like"/>
    <property type="match status" value="1"/>
</dbReference>
<evidence type="ECO:0000313" key="2">
    <source>
        <dbReference type="EMBL" id="MBP2022495.1"/>
    </source>
</evidence>
<dbReference type="InterPro" id="IPR005519">
    <property type="entry name" value="Acid_phosphat_B-like"/>
</dbReference>
<organism evidence="2 3">
    <name type="scientific">Clostridium punense</name>
    <dbReference type="NCBI Taxonomy" id="1054297"/>
    <lineage>
        <taxon>Bacteria</taxon>
        <taxon>Bacillati</taxon>
        <taxon>Bacillota</taxon>
        <taxon>Clostridia</taxon>
        <taxon>Eubacteriales</taxon>
        <taxon>Clostridiaceae</taxon>
        <taxon>Clostridium</taxon>
    </lineage>
</organism>
<dbReference type="InterPro" id="IPR036412">
    <property type="entry name" value="HAD-like_sf"/>
</dbReference>
<comment type="caution">
    <text evidence="2">The sequence shown here is derived from an EMBL/GenBank/DDBJ whole genome shotgun (WGS) entry which is preliminary data.</text>
</comment>
<dbReference type="SFLD" id="SFLDG01125">
    <property type="entry name" value="C1.1:_Acid_Phosphatase_Like"/>
    <property type="match status" value="1"/>
</dbReference>
<name>A0ABS4K3Y4_9CLOT</name>
<dbReference type="PANTHER" id="PTHR31284">
    <property type="entry name" value="ACID PHOSPHATASE-LIKE PROTEIN"/>
    <property type="match status" value="1"/>
</dbReference>
<dbReference type="RefSeq" id="WP_021284896.1">
    <property type="nucleotide sequence ID" value="NZ_JAGGLL010000017.1"/>
</dbReference>
<dbReference type="SUPFAM" id="SSF56784">
    <property type="entry name" value="HAD-like"/>
    <property type="match status" value="1"/>
</dbReference>
<evidence type="ECO:0000313" key="3">
    <source>
        <dbReference type="Proteomes" id="UP001519308"/>
    </source>
</evidence>
<reference evidence="2 3" key="1">
    <citation type="submission" date="2021-03" db="EMBL/GenBank/DDBJ databases">
        <title>Genomic Encyclopedia of Type Strains, Phase IV (KMG-IV): sequencing the most valuable type-strain genomes for metagenomic binning, comparative biology and taxonomic classification.</title>
        <authorList>
            <person name="Goeker M."/>
        </authorList>
    </citation>
    <scope>NUCLEOTIDE SEQUENCE [LARGE SCALE GENOMIC DNA]</scope>
    <source>
        <strain evidence="2 3">DSM 28650</strain>
    </source>
</reference>
<dbReference type="NCBIfam" id="TIGR01533">
    <property type="entry name" value="lipo_e_P4"/>
    <property type="match status" value="1"/>
</dbReference>
<keyword evidence="3" id="KW-1185">Reference proteome</keyword>
<dbReference type="InterPro" id="IPR006423">
    <property type="entry name" value="Lipo_e_P4"/>
</dbReference>
<gene>
    <name evidence="2" type="ORF">J2Z44_002316</name>
</gene>
<dbReference type="Proteomes" id="UP001519308">
    <property type="component" value="Unassembled WGS sequence"/>
</dbReference>
<dbReference type="Pfam" id="PF03767">
    <property type="entry name" value="Acid_phosphat_B"/>
    <property type="match status" value="1"/>
</dbReference>
<sequence>MKKRFALLLTLVLLVSLLSFAIMTVTYSSVNLYEQNVMGTLWVQKSAEFRALSYQTFNLAKVRVQADLADESVKKPRTIVVDLDETILDNSQYQAWLIVHGLEHSSSTWNPWTQAGIAPAMPGAVQFLKYCEANEVEVFYISNRKVLDDNSGYTGTVKNLKALGFPNVDEEHVLFTTDSSNKTDRRTIAEDEKHVILYMGDNLNDFLNDFAKLGVDERVVMTDKYKDEFGSKFIVMPNPMYGEWESAIYEYKLGASVAEKAQMRKDKLELWDFSVDKTKSKRLFYLLKNFFMLEKYASDNTK</sequence>
<dbReference type="InterPro" id="IPR023214">
    <property type="entry name" value="HAD_sf"/>
</dbReference>
<evidence type="ECO:0000256" key="1">
    <source>
        <dbReference type="ARBA" id="ARBA00022729"/>
    </source>
</evidence>